<name>A0A0N1H999_9EURO</name>
<protein>
    <submittedName>
        <fullName evidence="2">Uncharacterized protein</fullName>
    </submittedName>
</protein>
<gene>
    <name evidence="2" type="ORF">AB675_6576</name>
</gene>
<accession>A0A0N1H999</accession>
<feature type="compositionally biased region" description="Low complexity" evidence="1">
    <location>
        <begin position="17"/>
        <end position="30"/>
    </location>
</feature>
<dbReference type="EMBL" id="LFJN01000004">
    <property type="protein sequence ID" value="KPI44035.1"/>
    <property type="molecule type" value="Genomic_DNA"/>
</dbReference>
<feature type="compositionally biased region" description="Polar residues" evidence="1">
    <location>
        <begin position="1"/>
        <end position="12"/>
    </location>
</feature>
<feature type="compositionally biased region" description="Basic and acidic residues" evidence="1">
    <location>
        <begin position="79"/>
        <end position="95"/>
    </location>
</feature>
<reference evidence="2 3" key="1">
    <citation type="submission" date="2015-06" db="EMBL/GenBank/DDBJ databases">
        <title>Draft genome of the ant-associated black yeast Phialophora attae CBS 131958.</title>
        <authorList>
            <person name="Moreno L.F."/>
            <person name="Stielow B.J."/>
            <person name="de Hoog S."/>
            <person name="Vicente V.A."/>
            <person name="Weiss V.A."/>
            <person name="de Vries M."/>
            <person name="Cruz L.M."/>
            <person name="Souza E.M."/>
        </authorList>
    </citation>
    <scope>NUCLEOTIDE SEQUENCE [LARGE SCALE GENOMIC DNA]</scope>
    <source>
        <strain evidence="2 3">CBS 131958</strain>
    </source>
</reference>
<proteinExistence type="predicted"/>
<dbReference type="AlphaFoldDB" id="A0A0N1H999"/>
<comment type="caution">
    <text evidence="2">The sequence shown here is derived from an EMBL/GenBank/DDBJ whole genome shotgun (WGS) entry which is preliminary data.</text>
</comment>
<evidence type="ECO:0000256" key="1">
    <source>
        <dbReference type="SAM" id="MobiDB-lite"/>
    </source>
</evidence>
<dbReference type="RefSeq" id="XP_018003998.1">
    <property type="nucleotide sequence ID" value="XM_018146876.1"/>
</dbReference>
<dbReference type="GeneID" id="28738756"/>
<feature type="region of interest" description="Disordered" evidence="1">
    <location>
        <begin position="68"/>
        <end position="98"/>
    </location>
</feature>
<keyword evidence="3" id="KW-1185">Reference proteome</keyword>
<evidence type="ECO:0000313" key="3">
    <source>
        <dbReference type="Proteomes" id="UP000038010"/>
    </source>
</evidence>
<organism evidence="2 3">
    <name type="scientific">Cyphellophora attinorum</name>
    <dbReference type="NCBI Taxonomy" id="1664694"/>
    <lineage>
        <taxon>Eukaryota</taxon>
        <taxon>Fungi</taxon>
        <taxon>Dikarya</taxon>
        <taxon>Ascomycota</taxon>
        <taxon>Pezizomycotina</taxon>
        <taxon>Eurotiomycetes</taxon>
        <taxon>Chaetothyriomycetidae</taxon>
        <taxon>Chaetothyriales</taxon>
        <taxon>Cyphellophoraceae</taxon>
        <taxon>Cyphellophora</taxon>
    </lineage>
</organism>
<feature type="region of interest" description="Disordered" evidence="1">
    <location>
        <begin position="1"/>
        <end position="45"/>
    </location>
</feature>
<evidence type="ECO:0000313" key="2">
    <source>
        <dbReference type="EMBL" id="KPI44035.1"/>
    </source>
</evidence>
<sequence length="114" mass="12694">MSSSHLNVNTISAHRASFSSERSNNSSIHSKLAAQMTSGSQNPHCAARWASWQQAQIDAFHTTTARVHEARAATPNESNNHDDDVIKENSDDLAVRRHHPHLHRVAAWGRRVRG</sequence>
<dbReference type="VEuPathDB" id="FungiDB:AB675_6576"/>
<dbReference type="Proteomes" id="UP000038010">
    <property type="component" value="Unassembled WGS sequence"/>
</dbReference>